<keyword evidence="1" id="KW-1133">Transmembrane helix</keyword>
<evidence type="ECO:0000313" key="2">
    <source>
        <dbReference type="EMBL" id="SVD62975.1"/>
    </source>
</evidence>
<organism evidence="2">
    <name type="scientific">marine metagenome</name>
    <dbReference type="NCBI Taxonomy" id="408172"/>
    <lineage>
        <taxon>unclassified sequences</taxon>
        <taxon>metagenomes</taxon>
        <taxon>ecological metagenomes</taxon>
    </lineage>
</organism>
<keyword evidence="1" id="KW-0472">Membrane</keyword>
<gene>
    <name evidence="2" type="ORF">METZ01_LOCUS415829</name>
</gene>
<protein>
    <submittedName>
        <fullName evidence="2">Uncharacterized protein</fullName>
    </submittedName>
</protein>
<reference evidence="2" key="1">
    <citation type="submission" date="2018-05" db="EMBL/GenBank/DDBJ databases">
        <authorList>
            <person name="Lanie J.A."/>
            <person name="Ng W.-L."/>
            <person name="Kazmierczak K.M."/>
            <person name="Andrzejewski T.M."/>
            <person name="Davidsen T.M."/>
            <person name="Wayne K.J."/>
            <person name="Tettelin H."/>
            <person name="Glass J.I."/>
            <person name="Rusch D."/>
            <person name="Podicherti R."/>
            <person name="Tsui H.-C.T."/>
            <person name="Winkler M.E."/>
        </authorList>
    </citation>
    <scope>NUCLEOTIDE SEQUENCE</scope>
</reference>
<dbReference type="AlphaFoldDB" id="A0A382WXA6"/>
<name>A0A382WXA6_9ZZZZ</name>
<accession>A0A382WXA6</accession>
<evidence type="ECO:0000256" key="1">
    <source>
        <dbReference type="SAM" id="Phobius"/>
    </source>
</evidence>
<sequence length="51" mass="5948">MDGIKYQLAVISDQLAVHAGVLFFWTGLRDCRIYRFVTIVFMFILSLFCTQ</sequence>
<dbReference type="EMBL" id="UINC01162946">
    <property type="protein sequence ID" value="SVD62975.1"/>
    <property type="molecule type" value="Genomic_DNA"/>
</dbReference>
<proteinExistence type="predicted"/>
<keyword evidence="1" id="KW-0812">Transmembrane</keyword>
<feature type="transmembrane region" description="Helical" evidence="1">
    <location>
        <begin position="33"/>
        <end position="50"/>
    </location>
</feature>